<dbReference type="InterPro" id="IPR005821">
    <property type="entry name" value="Ion_trans_dom"/>
</dbReference>
<feature type="transmembrane region" description="Helical" evidence="8">
    <location>
        <begin position="629"/>
        <end position="649"/>
    </location>
</feature>
<dbReference type="PROSITE" id="PS50088">
    <property type="entry name" value="ANK_REPEAT"/>
    <property type="match status" value="4"/>
</dbReference>
<dbReference type="PANTHER" id="PTHR24198">
    <property type="entry name" value="ANKYRIN REPEAT AND PROTEIN KINASE DOMAIN-CONTAINING PROTEIN"/>
    <property type="match status" value="1"/>
</dbReference>
<dbReference type="AlphaFoldDB" id="A0AAV7JYC9"/>
<dbReference type="GO" id="GO:0016020">
    <property type="term" value="C:membrane"/>
    <property type="evidence" value="ECO:0007669"/>
    <property type="project" value="UniProtKB-SubCell"/>
</dbReference>
<dbReference type="SUPFAM" id="SSF48403">
    <property type="entry name" value="Ankyrin repeat"/>
    <property type="match status" value="1"/>
</dbReference>
<dbReference type="EMBL" id="JAKMXF010000233">
    <property type="protein sequence ID" value="KAI6654033.1"/>
    <property type="molecule type" value="Genomic_DNA"/>
</dbReference>
<comment type="caution">
    <text evidence="10">The sequence shown here is derived from an EMBL/GenBank/DDBJ whole genome shotgun (WGS) entry which is preliminary data.</text>
</comment>
<dbReference type="InterPro" id="IPR036770">
    <property type="entry name" value="Ankyrin_rpt-contain_sf"/>
</dbReference>
<evidence type="ECO:0000256" key="1">
    <source>
        <dbReference type="ARBA" id="ARBA00004141"/>
    </source>
</evidence>
<accession>A0AAV7JYC9</accession>
<protein>
    <submittedName>
        <fullName evidence="10">Ankyrin repeat domain-containing 29-like</fullName>
    </submittedName>
</protein>
<dbReference type="Pfam" id="PF12796">
    <property type="entry name" value="Ank_2"/>
    <property type="match status" value="2"/>
</dbReference>
<feature type="domain" description="Ion transport" evidence="9">
    <location>
        <begin position="547"/>
        <end position="740"/>
    </location>
</feature>
<dbReference type="SMART" id="SM00248">
    <property type="entry name" value="ANK"/>
    <property type="match status" value="7"/>
</dbReference>
<keyword evidence="4 8" id="KW-1133">Transmembrane helix</keyword>
<keyword evidence="11" id="KW-1185">Reference proteome</keyword>
<reference evidence="10 11" key="1">
    <citation type="journal article" date="2023" name="BMC Biol.">
        <title>The compact genome of the sponge Oopsacas minuta (Hexactinellida) is lacking key metazoan core genes.</title>
        <authorList>
            <person name="Santini S."/>
            <person name="Schenkelaars Q."/>
            <person name="Jourda C."/>
            <person name="Duchesne M."/>
            <person name="Belahbib H."/>
            <person name="Rocher C."/>
            <person name="Selva M."/>
            <person name="Riesgo A."/>
            <person name="Vervoort M."/>
            <person name="Leys S.P."/>
            <person name="Kodjabachian L."/>
            <person name="Le Bivic A."/>
            <person name="Borchiellini C."/>
            <person name="Claverie J.M."/>
            <person name="Renard E."/>
        </authorList>
    </citation>
    <scope>NUCLEOTIDE SEQUENCE [LARGE SCALE GENOMIC DNA]</scope>
    <source>
        <strain evidence="10">SPO-2</strain>
    </source>
</reference>
<dbReference type="Pfam" id="PF00520">
    <property type="entry name" value="Ion_trans"/>
    <property type="match status" value="1"/>
</dbReference>
<evidence type="ECO:0000313" key="10">
    <source>
        <dbReference type="EMBL" id="KAI6654033.1"/>
    </source>
</evidence>
<evidence type="ECO:0000256" key="7">
    <source>
        <dbReference type="PROSITE-ProRule" id="PRU00023"/>
    </source>
</evidence>
<evidence type="ECO:0000256" key="3">
    <source>
        <dbReference type="ARBA" id="ARBA00022737"/>
    </source>
</evidence>
<name>A0AAV7JYC9_9METZ</name>
<comment type="subcellular location">
    <subcellularLocation>
        <location evidence="1">Membrane</location>
        <topology evidence="1">Multi-pass membrane protein</topology>
    </subcellularLocation>
</comment>
<keyword evidence="2 8" id="KW-0812">Transmembrane</keyword>
<evidence type="ECO:0000256" key="4">
    <source>
        <dbReference type="ARBA" id="ARBA00022989"/>
    </source>
</evidence>
<keyword evidence="6 8" id="KW-0472">Membrane</keyword>
<feature type="transmembrane region" description="Helical" evidence="8">
    <location>
        <begin position="563"/>
        <end position="581"/>
    </location>
</feature>
<evidence type="ECO:0000256" key="8">
    <source>
        <dbReference type="SAM" id="Phobius"/>
    </source>
</evidence>
<dbReference type="GO" id="GO:0005216">
    <property type="term" value="F:monoatomic ion channel activity"/>
    <property type="evidence" value="ECO:0007669"/>
    <property type="project" value="InterPro"/>
</dbReference>
<keyword evidence="5 7" id="KW-0040">ANK repeat</keyword>
<dbReference type="Gene3D" id="1.25.40.20">
    <property type="entry name" value="Ankyrin repeat-containing domain"/>
    <property type="match status" value="1"/>
</dbReference>
<feature type="repeat" description="ANK" evidence="7">
    <location>
        <begin position="266"/>
        <end position="298"/>
    </location>
</feature>
<gene>
    <name evidence="10" type="ORF">LOD99_2880</name>
</gene>
<feature type="transmembrane region" description="Helical" evidence="8">
    <location>
        <begin position="475"/>
        <end position="493"/>
    </location>
</feature>
<evidence type="ECO:0000313" key="11">
    <source>
        <dbReference type="Proteomes" id="UP001165289"/>
    </source>
</evidence>
<evidence type="ECO:0000256" key="2">
    <source>
        <dbReference type="ARBA" id="ARBA00022692"/>
    </source>
</evidence>
<evidence type="ECO:0000256" key="5">
    <source>
        <dbReference type="ARBA" id="ARBA00023043"/>
    </source>
</evidence>
<feature type="repeat" description="ANK" evidence="7">
    <location>
        <begin position="233"/>
        <end position="265"/>
    </location>
</feature>
<feature type="transmembrane region" description="Helical" evidence="8">
    <location>
        <begin position="708"/>
        <end position="729"/>
    </location>
</feature>
<feature type="repeat" description="ANK" evidence="7">
    <location>
        <begin position="200"/>
        <end position="232"/>
    </location>
</feature>
<keyword evidence="3" id="KW-0677">Repeat</keyword>
<proteinExistence type="predicted"/>
<dbReference type="InterPro" id="IPR002110">
    <property type="entry name" value="Ankyrin_rpt"/>
</dbReference>
<evidence type="ECO:0000259" key="9">
    <source>
        <dbReference type="Pfam" id="PF00520"/>
    </source>
</evidence>
<sequence>MALNMSNLRNDEECSKLVNFENDAVDVSNSSRSNSEYDKAMINKDWDRLVELIESGADYLRAIDSKERINALGEGVYYHKNNLVRLIIRKQKEKGEFSEQFQRQCTNALWIACNNNNSELVSILLEAGAEIIENYHPHTAAESGAWRVLKELKKNRPGLDLNRIDADNNTPLYYATRNGYIHTINWLLCHGAEVNFFNSMGDSALHIACQDADEEIVHLLLKKGANINATNNYGETPVLIAARIGKESHILILASQRANLDQRDHNGNFPLRIACENGHTNVIKELITNGASFRVTNDDWYSCMERAIENRRDEAVAMCIRLYPSENYIKECRMKFKIPFVDLVKFKLIETVKALLDRMLVEPSEEIDGKHAKGKILTKYLEIDSGNLLPKEDRFNYNDTDLLQHISLSGSSELAYHGTIRILVDRKMSNYGYAILGVRLALYTLFLFTLGSSLILATYEPDSEHFLMFSSLHDYPRLIAELFTLFYFVGNLFTEGIEFFRVSILTYHSMIRVRNAEEEERQRQSEMVHRRSRLETLKRSALKVKKIFIIRVLLDYFKNNSNYWDVLGLLSLFILIIFRAARSPIQWIFASIAFFINAMRLFKLIVLIPVLGPYSNIFYNVLKDDLPKFAILFLITLCIFTGTFHISLFVPTTPEGFRNLSLFEETRHLYGITDQVYWVFLSGLRILVQGNILDGNYLYNLLNWMSTTIYLTFLFLIVIVFVNVFIAQLSDTYSKFEERADYSFAWHRLNFIIQIQRTSIISIFKRIRKWYIVESIVIGKDELNEYFGVKDIKQLNLKSFNEKVDVKGMLCTMQSQQFVNEKLNHAFDDFPFDEDYTNVDQRLDSMDERMNHLAERFDLRIEKLFELLTQLCSDSRLLQVHDIRLSDVRL</sequence>
<dbReference type="PANTHER" id="PTHR24198:SF165">
    <property type="entry name" value="ANKYRIN REPEAT-CONTAINING PROTEIN-RELATED"/>
    <property type="match status" value="1"/>
</dbReference>
<feature type="transmembrane region" description="Helical" evidence="8">
    <location>
        <begin position="431"/>
        <end position="455"/>
    </location>
</feature>
<organism evidence="10 11">
    <name type="scientific">Oopsacas minuta</name>
    <dbReference type="NCBI Taxonomy" id="111878"/>
    <lineage>
        <taxon>Eukaryota</taxon>
        <taxon>Metazoa</taxon>
        <taxon>Porifera</taxon>
        <taxon>Hexactinellida</taxon>
        <taxon>Hexasterophora</taxon>
        <taxon>Lyssacinosida</taxon>
        <taxon>Leucopsacidae</taxon>
        <taxon>Oopsacas</taxon>
    </lineage>
</organism>
<evidence type="ECO:0000256" key="6">
    <source>
        <dbReference type="ARBA" id="ARBA00023136"/>
    </source>
</evidence>
<dbReference type="Proteomes" id="UP001165289">
    <property type="component" value="Unassembled WGS sequence"/>
</dbReference>
<dbReference type="PROSITE" id="PS50297">
    <property type="entry name" value="ANK_REP_REGION"/>
    <property type="match status" value="3"/>
</dbReference>
<feature type="repeat" description="ANK" evidence="7">
    <location>
        <begin position="167"/>
        <end position="199"/>
    </location>
</feature>